<dbReference type="Gene3D" id="3.40.140.10">
    <property type="entry name" value="Cytidine Deaminase, domain 2"/>
    <property type="match status" value="1"/>
</dbReference>
<gene>
    <name evidence="1" type="ORF">LITE_LOCUS10210</name>
</gene>
<reference evidence="1" key="1">
    <citation type="submission" date="2022-08" db="EMBL/GenBank/DDBJ databases">
        <authorList>
            <person name="Gutierrez-Valencia J."/>
        </authorList>
    </citation>
    <scope>NUCLEOTIDE SEQUENCE</scope>
</reference>
<name>A0AAV0IQG3_9ROSI</name>
<evidence type="ECO:0000313" key="2">
    <source>
        <dbReference type="Proteomes" id="UP001154282"/>
    </source>
</evidence>
<keyword evidence="2" id="KW-1185">Reference proteome</keyword>
<comment type="caution">
    <text evidence="1">The sequence shown here is derived from an EMBL/GenBank/DDBJ whole genome shotgun (WGS) entry which is preliminary data.</text>
</comment>
<accession>A0AAV0IQG3</accession>
<proteinExistence type="predicted"/>
<dbReference type="Proteomes" id="UP001154282">
    <property type="component" value="Unassembled WGS sequence"/>
</dbReference>
<organism evidence="1 2">
    <name type="scientific">Linum tenue</name>
    <dbReference type="NCBI Taxonomy" id="586396"/>
    <lineage>
        <taxon>Eukaryota</taxon>
        <taxon>Viridiplantae</taxon>
        <taxon>Streptophyta</taxon>
        <taxon>Embryophyta</taxon>
        <taxon>Tracheophyta</taxon>
        <taxon>Spermatophyta</taxon>
        <taxon>Magnoliopsida</taxon>
        <taxon>eudicotyledons</taxon>
        <taxon>Gunneridae</taxon>
        <taxon>Pentapetalae</taxon>
        <taxon>rosids</taxon>
        <taxon>fabids</taxon>
        <taxon>Malpighiales</taxon>
        <taxon>Linaceae</taxon>
        <taxon>Linum</taxon>
    </lineage>
</organism>
<sequence length="88" mass="9922">MPVDCLCCKQIRRFSRTSTYSAGIHSTGSDAEESDIHILKALMDCNENPVYVLNHAINHAPKDLPMTIYESGKLLVSFFLLLQPVLWN</sequence>
<dbReference type="AlphaFoldDB" id="A0AAV0IQG3"/>
<evidence type="ECO:0000313" key="1">
    <source>
        <dbReference type="EMBL" id="CAI0399208.1"/>
    </source>
</evidence>
<dbReference type="EMBL" id="CAMGYJ010000004">
    <property type="protein sequence ID" value="CAI0399208.1"/>
    <property type="molecule type" value="Genomic_DNA"/>
</dbReference>
<protein>
    <submittedName>
        <fullName evidence="1">Uncharacterized protein</fullName>
    </submittedName>
</protein>